<dbReference type="Proteomes" id="UP000248257">
    <property type="component" value="Unassembled WGS sequence"/>
</dbReference>
<reference evidence="1 2" key="1">
    <citation type="submission" date="2017-07" db="EMBL/GenBank/DDBJ databases">
        <title>A draft genome sequence of Komagataeibacter xylinus LMG 1515.</title>
        <authorList>
            <person name="Skraban J."/>
            <person name="Cleenwerck I."/>
            <person name="Vandamme P."/>
            <person name="Trcek J."/>
        </authorList>
    </citation>
    <scope>NUCLEOTIDE SEQUENCE [LARGE SCALE GENOMIC DNA]</scope>
    <source>
        <strain evidence="1 2">LMG 1515</strain>
    </source>
</reference>
<gene>
    <name evidence="1" type="ORF">CFR75_06300</name>
</gene>
<sequence length="94" mass="10907">MYWQSFLKKNDDMAGTVCIKLGRAETRILFEILLRELNHPECGKFQVPGNPDAEYWAFDERRGALGRVPPEPFSPGYDQYLSDAARYLIWRPSP</sequence>
<dbReference type="EMBL" id="NKUC01000009">
    <property type="protein sequence ID" value="PYD57424.1"/>
    <property type="molecule type" value="Genomic_DNA"/>
</dbReference>
<dbReference type="RefSeq" id="WP_061273187.1">
    <property type="nucleotide sequence ID" value="NZ_CBCRXN010000003.1"/>
</dbReference>
<name>A0A318PQK1_KOMXY</name>
<comment type="caution">
    <text evidence="1">The sequence shown here is derived from an EMBL/GenBank/DDBJ whole genome shotgun (WGS) entry which is preliminary data.</text>
</comment>
<dbReference type="STRING" id="1220579.GCA_001571345_01269"/>
<dbReference type="OrthoDB" id="7584051at2"/>
<evidence type="ECO:0000313" key="2">
    <source>
        <dbReference type="Proteomes" id="UP000248257"/>
    </source>
</evidence>
<organism evidence="1 2">
    <name type="scientific">Komagataeibacter xylinus</name>
    <name type="common">Gluconacetobacter xylinus</name>
    <dbReference type="NCBI Taxonomy" id="28448"/>
    <lineage>
        <taxon>Bacteria</taxon>
        <taxon>Pseudomonadati</taxon>
        <taxon>Pseudomonadota</taxon>
        <taxon>Alphaproteobacteria</taxon>
        <taxon>Acetobacterales</taxon>
        <taxon>Acetobacteraceae</taxon>
        <taxon>Komagataeibacter</taxon>
    </lineage>
</organism>
<protein>
    <submittedName>
        <fullName evidence="1">Uncharacterized protein</fullName>
    </submittedName>
</protein>
<keyword evidence="2" id="KW-1185">Reference proteome</keyword>
<accession>A0A318PQK1</accession>
<dbReference type="AlphaFoldDB" id="A0A318PQK1"/>
<proteinExistence type="predicted"/>
<evidence type="ECO:0000313" key="1">
    <source>
        <dbReference type="EMBL" id="PYD57424.1"/>
    </source>
</evidence>